<organism evidence="3 4">
    <name type="scientific">Decorospora gaudefroyi</name>
    <dbReference type="NCBI Taxonomy" id="184978"/>
    <lineage>
        <taxon>Eukaryota</taxon>
        <taxon>Fungi</taxon>
        <taxon>Dikarya</taxon>
        <taxon>Ascomycota</taxon>
        <taxon>Pezizomycotina</taxon>
        <taxon>Dothideomycetes</taxon>
        <taxon>Pleosporomycetidae</taxon>
        <taxon>Pleosporales</taxon>
        <taxon>Pleosporineae</taxon>
        <taxon>Pleosporaceae</taxon>
        <taxon>Decorospora</taxon>
    </lineage>
</organism>
<dbReference type="AlphaFoldDB" id="A0A6A5KFN4"/>
<dbReference type="PANTHER" id="PTHR38644">
    <property type="entry name" value="EXPRESSED PROTEIN"/>
    <property type="match status" value="1"/>
</dbReference>
<dbReference type="Pfam" id="PF23868">
    <property type="entry name" value="Mmc1_C"/>
    <property type="match status" value="1"/>
</dbReference>
<proteinExistence type="predicted"/>
<sequence>MPRWVASVPRRTILRSPGRIGFANLGVRSASTHVSPTAINLRPNIPPRNQALHDALSALGGAAEAHVNTSRLQLALRGLAAHDAVTRIAVLGLDSQLSARRLARLLLADPLGAEEAWEKELANAGPGEERGAVLLKYGDASDAQSPSPSSLYELVPVPSRVLQSHNLEVLVSTLNVNDANATPHVPTESSTESLLVPKLQATSARGLPVPFPVHKTVVLAEGLDTAIAFGRFSAHITAETDTLVKVAVDLPAPSEEARADPQAGSAPVNIDVGTEALDSFRESIQNSVVYERGWFRSGLPILSSWLLQGLQPSDTVKPAVKSLIASIADQVEMSITKEDTARLQELVSIPTSQDVTASIVDHLESWAETSHAELRDELDEAFSAKNWHKLSWWKLFWRVDDVTMISTEILERRWLVSAEKSSIFLAGRMNQAGFSDGRDQPAAAHIPEATTQDTAPTAKNPRTDLSTNVRGPTRWSEHISTARTELIDDTVPPLQALAQRLILQTFSTTSLSSAASAILYASMSSFSVFEASAVAALGLTFSLRRMQSLWEGARESWQGTVREEGRRTLKHTEEAVRLIIRKRGRKDGDVNEDEDVVERRIAREAVQKVREVLDRTNSGNGGSV</sequence>
<evidence type="ECO:0000259" key="2">
    <source>
        <dbReference type="Pfam" id="PF23868"/>
    </source>
</evidence>
<keyword evidence="4" id="KW-1185">Reference proteome</keyword>
<feature type="domain" description="Mmc1 C-terminal" evidence="2">
    <location>
        <begin position="361"/>
        <end position="566"/>
    </location>
</feature>
<name>A0A6A5KFN4_9PLEO</name>
<dbReference type="EMBL" id="ML975307">
    <property type="protein sequence ID" value="KAF1834092.1"/>
    <property type="molecule type" value="Genomic_DNA"/>
</dbReference>
<feature type="region of interest" description="Disordered" evidence="1">
    <location>
        <begin position="447"/>
        <end position="471"/>
    </location>
</feature>
<dbReference type="Pfam" id="PF23867">
    <property type="entry name" value="Mmc1_N"/>
    <property type="match status" value="1"/>
</dbReference>
<protein>
    <recommendedName>
        <fullName evidence="2">Mmc1 C-terminal domain-containing protein</fullName>
    </recommendedName>
</protein>
<evidence type="ECO:0000313" key="4">
    <source>
        <dbReference type="Proteomes" id="UP000800040"/>
    </source>
</evidence>
<evidence type="ECO:0000256" key="1">
    <source>
        <dbReference type="SAM" id="MobiDB-lite"/>
    </source>
</evidence>
<dbReference type="PANTHER" id="PTHR38644:SF1">
    <property type="entry name" value="EXPRESSED PROTEIN"/>
    <property type="match status" value="1"/>
</dbReference>
<gene>
    <name evidence="3" type="ORF">BDW02DRAFT_569364</name>
</gene>
<dbReference type="Proteomes" id="UP000800040">
    <property type="component" value="Unassembled WGS sequence"/>
</dbReference>
<dbReference type="InterPro" id="IPR056196">
    <property type="entry name" value="Mmc1_C"/>
</dbReference>
<dbReference type="OrthoDB" id="5319015at2759"/>
<accession>A0A6A5KFN4</accession>
<evidence type="ECO:0000313" key="3">
    <source>
        <dbReference type="EMBL" id="KAF1834092.1"/>
    </source>
</evidence>
<reference evidence="3" key="1">
    <citation type="submission" date="2020-01" db="EMBL/GenBank/DDBJ databases">
        <authorList>
            <consortium name="DOE Joint Genome Institute"/>
            <person name="Haridas S."/>
            <person name="Albert R."/>
            <person name="Binder M."/>
            <person name="Bloem J."/>
            <person name="Labutti K."/>
            <person name="Salamov A."/>
            <person name="Andreopoulos B."/>
            <person name="Baker S.E."/>
            <person name="Barry K."/>
            <person name="Bills G."/>
            <person name="Bluhm B.H."/>
            <person name="Cannon C."/>
            <person name="Castanera R."/>
            <person name="Culley D.E."/>
            <person name="Daum C."/>
            <person name="Ezra D."/>
            <person name="Gonzalez J.B."/>
            <person name="Henrissat B."/>
            <person name="Kuo A."/>
            <person name="Liang C."/>
            <person name="Lipzen A."/>
            <person name="Lutzoni F."/>
            <person name="Magnuson J."/>
            <person name="Mondo S."/>
            <person name="Nolan M."/>
            <person name="Ohm R."/>
            <person name="Pangilinan J."/>
            <person name="Park H.-J."/>
            <person name="Ramirez L."/>
            <person name="Alfaro M."/>
            <person name="Sun H."/>
            <person name="Tritt A."/>
            <person name="Yoshinaga Y."/>
            <person name="Zwiers L.-H."/>
            <person name="Turgeon B.G."/>
            <person name="Goodwin S.B."/>
            <person name="Spatafora J.W."/>
            <person name="Crous P.W."/>
            <person name="Grigoriev I.V."/>
        </authorList>
    </citation>
    <scope>NUCLEOTIDE SEQUENCE</scope>
    <source>
        <strain evidence="3">P77</strain>
    </source>
</reference>